<dbReference type="CDD" id="cd13127">
    <property type="entry name" value="MATE_tuaB_like"/>
    <property type="match status" value="1"/>
</dbReference>
<feature type="transmembrane region" description="Helical" evidence="7">
    <location>
        <begin position="443"/>
        <end position="461"/>
    </location>
</feature>
<evidence type="ECO:0000256" key="4">
    <source>
        <dbReference type="ARBA" id="ARBA00022692"/>
    </source>
</evidence>
<comment type="caution">
    <text evidence="8">The sequence shown here is derived from an EMBL/GenBank/DDBJ whole genome shotgun (WGS) entry which is preliminary data.</text>
</comment>
<evidence type="ECO:0000256" key="1">
    <source>
        <dbReference type="ARBA" id="ARBA00004651"/>
    </source>
</evidence>
<organism evidence="8 9">
    <name type="scientific">Pedobacter cryoconitis</name>
    <dbReference type="NCBI Taxonomy" id="188932"/>
    <lineage>
        <taxon>Bacteria</taxon>
        <taxon>Pseudomonadati</taxon>
        <taxon>Bacteroidota</taxon>
        <taxon>Sphingobacteriia</taxon>
        <taxon>Sphingobacteriales</taxon>
        <taxon>Sphingobacteriaceae</taxon>
        <taxon>Pedobacter</taxon>
    </lineage>
</organism>
<feature type="transmembrane region" description="Helical" evidence="7">
    <location>
        <begin position="144"/>
        <end position="167"/>
    </location>
</feature>
<evidence type="ECO:0000313" key="8">
    <source>
        <dbReference type="EMBL" id="MBB5622335.1"/>
    </source>
</evidence>
<evidence type="ECO:0000256" key="5">
    <source>
        <dbReference type="ARBA" id="ARBA00022989"/>
    </source>
</evidence>
<evidence type="ECO:0000256" key="3">
    <source>
        <dbReference type="ARBA" id="ARBA00022475"/>
    </source>
</evidence>
<feature type="transmembrane region" description="Helical" evidence="7">
    <location>
        <begin position="12"/>
        <end position="36"/>
    </location>
</feature>
<dbReference type="InterPro" id="IPR050833">
    <property type="entry name" value="Poly_Biosynth_Transport"/>
</dbReference>
<dbReference type="RefSeq" id="WP_183868264.1">
    <property type="nucleotide sequence ID" value="NZ_JACHCF010000008.1"/>
</dbReference>
<evidence type="ECO:0000256" key="7">
    <source>
        <dbReference type="SAM" id="Phobius"/>
    </source>
</evidence>
<dbReference type="PANTHER" id="PTHR30250">
    <property type="entry name" value="PST FAMILY PREDICTED COLANIC ACID TRANSPORTER"/>
    <property type="match status" value="1"/>
</dbReference>
<name>A0A7W8YVK0_9SPHI</name>
<proteinExistence type="inferred from homology"/>
<gene>
    <name evidence="8" type="ORF">HDE69_003410</name>
</gene>
<feature type="transmembrane region" description="Helical" evidence="7">
    <location>
        <begin position="42"/>
        <end position="59"/>
    </location>
</feature>
<accession>A0A7W8YVK0</accession>
<feature type="transmembrane region" description="Helical" evidence="7">
    <location>
        <begin position="323"/>
        <end position="343"/>
    </location>
</feature>
<comment type="subcellular location">
    <subcellularLocation>
        <location evidence="1">Cell membrane</location>
        <topology evidence="1">Multi-pass membrane protein</topology>
    </subcellularLocation>
</comment>
<dbReference type="PANTHER" id="PTHR30250:SF10">
    <property type="entry name" value="LIPOPOLYSACCHARIDE BIOSYNTHESIS PROTEIN WZXC"/>
    <property type="match status" value="1"/>
</dbReference>
<keyword evidence="6 7" id="KW-0472">Membrane</keyword>
<dbReference type="Pfam" id="PF13440">
    <property type="entry name" value="Polysacc_synt_3"/>
    <property type="match status" value="1"/>
</dbReference>
<protein>
    <submittedName>
        <fullName evidence="8">O-antigen/teichoic acid export membrane protein</fullName>
    </submittedName>
</protein>
<feature type="transmembrane region" description="Helical" evidence="7">
    <location>
        <begin position="364"/>
        <end position="395"/>
    </location>
</feature>
<feature type="transmembrane region" description="Helical" evidence="7">
    <location>
        <begin position="112"/>
        <end position="132"/>
    </location>
</feature>
<feature type="transmembrane region" description="Helical" evidence="7">
    <location>
        <begin position="415"/>
        <end position="436"/>
    </location>
</feature>
<dbReference type="AlphaFoldDB" id="A0A7W8YVK0"/>
<keyword evidence="3" id="KW-1003">Cell membrane</keyword>
<evidence type="ECO:0000313" key="9">
    <source>
        <dbReference type="Proteomes" id="UP000537718"/>
    </source>
</evidence>
<feature type="transmembrane region" description="Helical" evidence="7">
    <location>
        <begin position="80"/>
        <end position="100"/>
    </location>
</feature>
<feature type="transmembrane region" description="Helical" evidence="7">
    <location>
        <begin position="288"/>
        <end position="311"/>
    </location>
</feature>
<sequence>MQDIKNKTLNGVFWSFLETIGLQVITFIVSVLLARILAPSDFGLIALTTIFFAIIKVFIDSGFYDALIRAKDPSDLDYSSVFYFNVFISIVFYIILYFLANPIATFYKSPHLVSLIRVLGISLIIGAFGLIQHVQISKRLDFKLHFKIALPSIVISASLGFICAYYGMGVWALVIQQVSQSLINTISLWIFNRWLPMLKFSYDSIKSYFGFSFRLMISGLIDTIYINSYALIIGKIYPPSILGYYNRANSLKDLPVNNIITAIQKVAYPVLSKFGHDKIQLRSGYKKIIGFTVFLIFPIMLGCIAVANNLIPILYSEKWIPSIPYFQLLCLLGITYPFHVINLDILRVLNYSHLFLKLEIIKKIILTLAILIGIYWGIYGLIIGSVIASYIILFVNSYYSKKLINYSLLQQFLDIMPHLIISLLMAVVVYFAGLLMPYNVYSLMIQFVVGLLFYMIMNWSFKTEPILTIKDFILNFRKVFKND</sequence>
<evidence type="ECO:0000256" key="2">
    <source>
        <dbReference type="ARBA" id="ARBA00007430"/>
    </source>
</evidence>
<dbReference type="GO" id="GO:0005886">
    <property type="term" value="C:plasma membrane"/>
    <property type="evidence" value="ECO:0007669"/>
    <property type="project" value="UniProtKB-SubCell"/>
</dbReference>
<evidence type="ECO:0000256" key="6">
    <source>
        <dbReference type="ARBA" id="ARBA00023136"/>
    </source>
</evidence>
<keyword evidence="5 7" id="KW-1133">Transmembrane helix</keyword>
<reference evidence="8 9" key="1">
    <citation type="submission" date="2020-08" db="EMBL/GenBank/DDBJ databases">
        <title>Genomic Encyclopedia of Type Strains, Phase IV (KMG-V): Genome sequencing to study the core and pangenomes of soil and plant-associated prokaryotes.</title>
        <authorList>
            <person name="Whitman W."/>
        </authorList>
    </citation>
    <scope>NUCLEOTIDE SEQUENCE [LARGE SCALE GENOMIC DNA]</scope>
    <source>
        <strain evidence="8 9">MP7CTX6</strain>
    </source>
</reference>
<keyword evidence="4 7" id="KW-0812">Transmembrane</keyword>
<dbReference type="Proteomes" id="UP000537718">
    <property type="component" value="Unassembled WGS sequence"/>
</dbReference>
<comment type="similarity">
    <text evidence="2">Belongs to the polysaccharide synthase family.</text>
</comment>
<dbReference type="EMBL" id="JACHCF010000008">
    <property type="protein sequence ID" value="MBB5622335.1"/>
    <property type="molecule type" value="Genomic_DNA"/>
</dbReference>